<proteinExistence type="predicted"/>
<feature type="non-terminal residue" evidence="1">
    <location>
        <position position="82"/>
    </location>
</feature>
<evidence type="ECO:0000313" key="2">
    <source>
        <dbReference type="Proteomes" id="UP001432027"/>
    </source>
</evidence>
<accession>A0AAV5TGE6</accession>
<comment type="caution">
    <text evidence="1">The sequence shown here is derived from an EMBL/GenBank/DDBJ whole genome shotgun (WGS) entry which is preliminary data.</text>
</comment>
<protein>
    <submittedName>
        <fullName evidence="1">Uncharacterized protein</fullName>
    </submittedName>
</protein>
<dbReference type="EMBL" id="BTSX01000004">
    <property type="protein sequence ID" value="GMS93294.1"/>
    <property type="molecule type" value="Genomic_DNA"/>
</dbReference>
<dbReference type="Proteomes" id="UP001432027">
    <property type="component" value="Unassembled WGS sequence"/>
</dbReference>
<reference evidence="1" key="1">
    <citation type="submission" date="2023-10" db="EMBL/GenBank/DDBJ databases">
        <title>Genome assembly of Pristionchus species.</title>
        <authorList>
            <person name="Yoshida K."/>
            <person name="Sommer R.J."/>
        </authorList>
    </citation>
    <scope>NUCLEOTIDE SEQUENCE</scope>
    <source>
        <strain evidence="1">RS0144</strain>
    </source>
</reference>
<gene>
    <name evidence="1" type="ORF">PENTCL1PPCAC_15469</name>
</gene>
<sequence length="82" mass="9198">ASYRASNAYPVNGLGVHEVSRGAISAWKHMILVHCDIFKDPSHLTDLQLISIRHAYKEVLRFATRKKITSLGLTLPTIPDEK</sequence>
<dbReference type="AlphaFoldDB" id="A0AAV5TGE6"/>
<keyword evidence="2" id="KW-1185">Reference proteome</keyword>
<name>A0AAV5TGE6_9BILA</name>
<organism evidence="1 2">
    <name type="scientific">Pristionchus entomophagus</name>
    <dbReference type="NCBI Taxonomy" id="358040"/>
    <lineage>
        <taxon>Eukaryota</taxon>
        <taxon>Metazoa</taxon>
        <taxon>Ecdysozoa</taxon>
        <taxon>Nematoda</taxon>
        <taxon>Chromadorea</taxon>
        <taxon>Rhabditida</taxon>
        <taxon>Rhabditina</taxon>
        <taxon>Diplogasteromorpha</taxon>
        <taxon>Diplogasteroidea</taxon>
        <taxon>Neodiplogasteridae</taxon>
        <taxon>Pristionchus</taxon>
    </lineage>
</organism>
<evidence type="ECO:0000313" key="1">
    <source>
        <dbReference type="EMBL" id="GMS93294.1"/>
    </source>
</evidence>
<feature type="non-terminal residue" evidence="1">
    <location>
        <position position="1"/>
    </location>
</feature>